<gene>
    <name evidence="5" type="ORF">N4S67_16840</name>
</gene>
<evidence type="ECO:0000313" key="5">
    <source>
        <dbReference type="EMBL" id="MCT7660085.1"/>
    </source>
</evidence>
<dbReference type="EMBL" id="JAODWD010000004">
    <property type="protein sequence ID" value="MCT7660085.1"/>
    <property type="molecule type" value="Genomic_DNA"/>
</dbReference>
<reference evidence="6" key="1">
    <citation type="submission" date="2023-07" db="EMBL/GenBank/DDBJ databases">
        <authorList>
            <person name="Deng Y."/>
            <person name="Zhang Y.-Q."/>
        </authorList>
    </citation>
    <scope>NUCLEOTIDE SEQUENCE [LARGE SCALE GENOMIC DNA]</scope>
    <source>
        <strain evidence="6">CPCC 205710</strain>
    </source>
</reference>
<evidence type="ECO:0000256" key="1">
    <source>
        <dbReference type="ARBA" id="ARBA00022603"/>
    </source>
</evidence>
<dbReference type="GO" id="GO:0008168">
    <property type="term" value="F:methyltransferase activity"/>
    <property type="evidence" value="ECO:0007669"/>
    <property type="project" value="UniProtKB-KW"/>
</dbReference>
<dbReference type="Pfam" id="PF13649">
    <property type="entry name" value="Methyltransf_25"/>
    <property type="match status" value="1"/>
</dbReference>
<keyword evidence="6" id="KW-1185">Reference proteome</keyword>
<evidence type="ECO:0000313" key="6">
    <source>
        <dbReference type="Proteomes" id="UP001206639"/>
    </source>
</evidence>
<name>A0ABT2MFC3_9MYCO</name>
<comment type="caution">
    <text evidence="5">The sequence shown here is derived from an EMBL/GenBank/DDBJ whole genome shotgun (WGS) entry which is preliminary data.</text>
</comment>
<dbReference type="Gene3D" id="3.40.50.150">
    <property type="entry name" value="Vaccinia Virus protein VP39"/>
    <property type="match status" value="1"/>
</dbReference>
<keyword evidence="1 5" id="KW-0489">Methyltransferase</keyword>
<dbReference type="RefSeq" id="WP_260994157.1">
    <property type="nucleotide sequence ID" value="NZ_JAODWD010000004.1"/>
</dbReference>
<dbReference type="PANTHER" id="PTHR43464:SF19">
    <property type="entry name" value="UBIQUINONE BIOSYNTHESIS O-METHYLTRANSFERASE, MITOCHONDRIAL"/>
    <property type="match status" value="1"/>
</dbReference>
<evidence type="ECO:0000256" key="3">
    <source>
        <dbReference type="ARBA" id="ARBA00022691"/>
    </source>
</evidence>
<dbReference type="PANTHER" id="PTHR43464">
    <property type="entry name" value="METHYLTRANSFERASE"/>
    <property type="match status" value="1"/>
</dbReference>
<keyword evidence="3" id="KW-0949">S-adenosyl-L-methionine</keyword>
<proteinExistence type="predicted"/>
<dbReference type="CDD" id="cd02440">
    <property type="entry name" value="AdoMet_MTases"/>
    <property type="match status" value="1"/>
</dbReference>
<evidence type="ECO:0000256" key="2">
    <source>
        <dbReference type="ARBA" id="ARBA00022679"/>
    </source>
</evidence>
<dbReference type="SUPFAM" id="SSF53335">
    <property type="entry name" value="S-adenosyl-L-methionine-dependent methyltransferases"/>
    <property type="match status" value="1"/>
</dbReference>
<dbReference type="InterPro" id="IPR029063">
    <property type="entry name" value="SAM-dependent_MTases_sf"/>
</dbReference>
<evidence type="ECO:0000259" key="4">
    <source>
        <dbReference type="Pfam" id="PF13649"/>
    </source>
</evidence>
<protein>
    <submittedName>
        <fullName evidence="5">Class I SAM-dependent methyltransferase</fullName>
    </submittedName>
</protein>
<dbReference type="Proteomes" id="UP001206639">
    <property type="component" value="Unassembled WGS sequence"/>
</dbReference>
<dbReference type="GO" id="GO:0032259">
    <property type="term" value="P:methylation"/>
    <property type="evidence" value="ECO:0007669"/>
    <property type="project" value="UniProtKB-KW"/>
</dbReference>
<dbReference type="InterPro" id="IPR041698">
    <property type="entry name" value="Methyltransf_25"/>
</dbReference>
<accession>A0ABT2MFC3</accession>
<feature type="domain" description="Methyltransferase" evidence="4">
    <location>
        <begin position="49"/>
        <end position="141"/>
    </location>
</feature>
<sequence length="196" mass="20871">MGSRWQDTSAPRGDDYDARWRKLAAEGRSIHGEADLVASLLGASGGTRVLDAGCGTGRVAIELAARGFSVIGMDLDAQMLSAARAKAPQLTWIEADLSEASAHLDTDFDAVVMAGNVMIFVERGSEGRVVEQLAGRLVPGGLLVAGFQLSTGRLTLDRYDDHATAAGLELVDRWATWEREPFRGGDYAVSAHAKRG</sequence>
<organism evidence="5 6">
    <name type="scientific">Mycobacterium deserti</name>
    <dbReference type="NCBI Taxonomy" id="2978347"/>
    <lineage>
        <taxon>Bacteria</taxon>
        <taxon>Bacillati</taxon>
        <taxon>Actinomycetota</taxon>
        <taxon>Actinomycetes</taxon>
        <taxon>Mycobacteriales</taxon>
        <taxon>Mycobacteriaceae</taxon>
        <taxon>Mycobacterium</taxon>
    </lineage>
</organism>
<keyword evidence="2" id="KW-0808">Transferase</keyword>